<evidence type="ECO:0000256" key="2">
    <source>
        <dbReference type="ARBA" id="ARBA00005898"/>
    </source>
</evidence>
<dbReference type="AlphaFoldDB" id="A0A9D1YCE4"/>
<comment type="subcellular location">
    <subcellularLocation>
        <location evidence="8 9">Cytoplasm</location>
    </subcellularLocation>
</comment>
<dbReference type="Gene3D" id="3.40.1190.10">
    <property type="entry name" value="Mur-like, catalytic domain"/>
    <property type="match status" value="1"/>
</dbReference>
<evidence type="ECO:0000256" key="6">
    <source>
        <dbReference type="ARBA" id="ARBA00023306"/>
    </source>
</evidence>
<dbReference type="SUPFAM" id="SSF63418">
    <property type="entry name" value="MurE/MurF N-terminal domain"/>
    <property type="match status" value="1"/>
</dbReference>
<dbReference type="InterPro" id="IPR004101">
    <property type="entry name" value="Mur_ligase_C"/>
</dbReference>
<dbReference type="NCBIfam" id="TIGR01085">
    <property type="entry name" value="murE"/>
    <property type="match status" value="1"/>
</dbReference>
<dbReference type="GO" id="GO:0051301">
    <property type="term" value="P:cell division"/>
    <property type="evidence" value="ECO:0007669"/>
    <property type="project" value="UniProtKB-KW"/>
</dbReference>
<comment type="caution">
    <text evidence="13">The sequence shown here is derived from an EMBL/GenBank/DDBJ whole genome shotgun (WGS) entry which is preliminary data.</text>
</comment>
<dbReference type="Pfam" id="PF01225">
    <property type="entry name" value="Mur_ligase"/>
    <property type="match status" value="1"/>
</dbReference>
<keyword evidence="8" id="KW-0963">Cytoplasm</keyword>
<evidence type="ECO:0000259" key="10">
    <source>
        <dbReference type="Pfam" id="PF01225"/>
    </source>
</evidence>
<dbReference type="HAMAP" id="MF_00208">
    <property type="entry name" value="MurE"/>
    <property type="match status" value="1"/>
</dbReference>
<comment type="similarity">
    <text evidence="2 8">Belongs to the MurCDEF family. MurE subfamily.</text>
</comment>
<dbReference type="InterPro" id="IPR000713">
    <property type="entry name" value="Mur_ligase_N"/>
</dbReference>
<feature type="binding site" evidence="8">
    <location>
        <position position="149"/>
    </location>
    <ligand>
        <name>UDP-N-acetyl-alpha-D-muramoyl-L-alanyl-D-glutamate</name>
        <dbReference type="ChEBI" id="CHEBI:83900"/>
    </ligand>
</feature>
<dbReference type="GO" id="GO:0008360">
    <property type="term" value="P:regulation of cell shape"/>
    <property type="evidence" value="ECO:0007669"/>
    <property type="project" value="UniProtKB-KW"/>
</dbReference>
<dbReference type="InterPro" id="IPR013221">
    <property type="entry name" value="Mur_ligase_cen"/>
</dbReference>
<reference evidence="13" key="1">
    <citation type="journal article" date="2021" name="PeerJ">
        <title>Extensive microbial diversity within the chicken gut microbiome revealed by metagenomics and culture.</title>
        <authorList>
            <person name="Gilroy R."/>
            <person name="Ravi A."/>
            <person name="Getino M."/>
            <person name="Pursley I."/>
            <person name="Horton D.L."/>
            <person name="Alikhan N.F."/>
            <person name="Baker D."/>
            <person name="Gharbi K."/>
            <person name="Hall N."/>
            <person name="Watson M."/>
            <person name="Adriaenssens E.M."/>
            <person name="Foster-Nyarko E."/>
            <person name="Jarju S."/>
            <person name="Secka A."/>
            <person name="Antonio M."/>
            <person name="Oren A."/>
            <person name="Chaudhuri R.R."/>
            <person name="La Ragione R."/>
            <person name="Hildebrand F."/>
            <person name="Pallen M.J."/>
        </authorList>
    </citation>
    <scope>NUCLEOTIDE SEQUENCE</scope>
    <source>
        <strain evidence="13">1282</strain>
    </source>
</reference>
<dbReference type="Pfam" id="PF02875">
    <property type="entry name" value="Mur_ligase_C"/>
    <property type="match status" value="1"/>
</dbReference>
<feature type="domain" description="Mur ligase central" evidence="12">
    <location>
        <begin position="106"/>
        <end position="307"/>
    </location>
</feature>
<organism evidence="13 14">
    <name type="scientific">Candidatus Acutalibacter pullistercoris</name>
    <dbReference type="NCBI Taxonomy" id="2838418"/>
    <lineage>
        <taxon>Bacteria</taxon>
        <taxon>Bacillati</taxon>
        <taxon>Bacillota</taxon>
        <taxon>Clostridia</taxon>
        <taxon>Eubacteriales</taxon>
        <taxon>Acutalibacteraceae</taxon>
        <taxon>Acutalibacter</taxon>
    </lineage>
</organism>
<dbReference type="GO" id="GO:0016881">
    <property type="term" value="F:acid-amino acid ligase activity"/>
    <property type="evidence" value="ECO:0007669"/>
    <property type="project" value="UniProtKB-UniRule"/>
</dbReference>
<dbReference type="InterPro" id="IPR035911">
    <property type="entry name" value="MurE/MurF_N"/>
</dbReference>
<evidence type="ECO:0000259" key="12">
    <source>
        <dbReference type="Pfam" id="PF08245"/>
    </source>
</evidence>
<comment type="pathway">
    <text evidence="1 8 9">Cell wall biogenesis; peptidoglycan biosynthesis.</text>
</comment>
<keyword evidence="5 8" id="KW-0573">Peptidoglycan synthesis</keyword>
<feature type="binding site" evidence="8">
    <location>
        <position position="177"/>
    </location>
    <ligand>
        <name>UDP-N-acetyl-alpha-D-muramoyl-L-alanyl-D-glutamate</name>
        <dbReference type="ChEBI" id="CHEBI:83900"/>
    </ligand>
</feature>
<feature type="binding site" evidence="8">
    <location>
        <begin position="150"/>
        <end position="151"/>
    </location>
    <ligand>
        <name>UDP-N-acetyl-alpha-D-muramoyl-L-alanyl-D-glutamate</name>
        <dbReference type="ChEBI" id="CHEBI:83900"/>
    </ligand>
</feature>
<evidence type="ECO:0000256" key="4">
    <source>
        <dbReference type="ARBA" id="ARBA00022960"/>
    </source>
</evidence>
<evidence type="ECO:0000256" key="1">
    <source>
        <dbReference type="ARBA" id="ARBA00004752"/>
    </source>
</evidence>
<dbReference type="SUPFAM" id="SSF53623">
    <property type="entry name" value="MurD-like peptide ligases, catalytic domain"/>
    <property type="match status" value="1"/>
</dbReference>
<feature type="domain" description="Mur ligase C-terminal" evidence="11">
    <location>
        <begin position="329"/>
        <end position="456"/>
    </location>
</feature>
<keyword evidence="4 8" id="KW-0133">Cell shape</keyword>
<dbReference type="GO" id="GO:0009252">
    <property type="term" value="P:peptidoglycan biosynthetic process"/>
    <property type="evidence" value="ECO:0007669"/>
    <property type="project" value="UniProtKB-UniRule"/>
</dbReference>
<feature type="binding site" evidence="8">
    <location>
        <begin position="108"/>
        <end position="114"/>
    </location>
    <ligand>
        <name>ATP</name>
        <dbReference type="ChEBI" id="CHEBI:30616"/>
    </ligand>
</feature>
<dbReference type="InterPro" id="IPR005761">
    <property type="entry name" value="UDP-N-AcMur-Glu-dNH2Pim_ligase"/>
</dbReference>
<proteinExistence type="inferred from homology"/>
<keyword evidence="3 8" id="KW-0132">Cell division</keyword>
<feature type="domain" description="Mur ligase N-terminal catalytic" evidence="10">
    <location>
        <begin position="22"/>
        <end position="92"/>
    </location>
</feature>
<evidence type="ECO:0000259" key="11">
    <source>
        <dbReference type="Pfam" id="PF02875"/>
    </source>
</evidence>
<dbReference type="InterPro" id="IPR036615">
    <property type="entry name" value="Mur_ligase_C_dom_sf"/>
</dbReference>
<feature type="binding site" evidence="8">
    <location>
        <position position="28"/>
    </location>
    <ligand>
        <name>UDP-N-acetyl-alpha-D-muramoyl-L-alanyl-D-glutamate</name>
        <dbReference type="ChEBI" id="CHEBI:83900"/>
    </ligand>
</feature>
<protein>
    <recommendedName>
        <fullName evidence="8">UDP-N-acetylmuramyl-tripeptide synthetase</fullName>
        <ecNumber evidence="8">6.3.2.-</ecNumber>
    </recommendedName>
    <alternativeName>
        <fullName evidence="8">UDP-MurNAc-tripeptide synthetase</fullName>
    </alternativeName>
</protein>
<dbReference type="SUPFAM" id="SSF53244">
    <property type="entry name" value="MurD-like peptide ligases, peptide-binding domain"/>
    <property type="match status" value="1"/>
</dbReference>
<dbReference type="Gene3D" id="3.90.190.20">
    <property type="entry name" value="Mur ligase, C-terminal domain"/>
    <property type="match status" value="1"/>
</dbReference>
<dbReference type="NCBIfam" id="NF001126">
    <property type="entry name" value="PRK00139.1-4"/>
    <property type="match status" value="1"/>
</dbReference>
<dbReference type="Proteomes" id="UP000823915">
    <property type="component" value="Unassembled WGS sequence"/>
</dbReference>
<sequence>MKLSILLESLGIREGFAETEIADLAYDSRKAGPGCAFFCLRGSAVDGHKFAGKAAEAGASVIVAEEPVQAPGAQVILVEDTRKALALMSAAFFGKPAEGDIQVIGVTGTKGKTTTAYMIRAILEAAGHKTGVIGTIGVLMGEKLIQTDNTTPMSYDVQKYLRQMADEGCRYCVMEASSIGLRDMRVYGFPFQVGVFTNFSEDHIGGVEHKDMEEYLSCKAKLFSLCKVGVVNADDPSVEGVLRGHTCQVKTYAMDRPADLTGSGCRHLTKPGFLGLAVDVAGEENFTAEVGIPGRFNAYNALAAIGACHQLGIPQEAMKRGLSQVKVKGRVEPVPVPGDYTLLLDYAHNAVSMENLLTTLREYEPRRLIVLFGAGGNRPKVRRYEMGEACGKLADLSVITADNSRFEDVNDIIADILVGMKKTQGQYVTIPDRREAMGWCLDHAQPGDIVVFAGKGHEDYQEINGVKHPFDERVVIRELLEERGKTPQIV</sequence>
<gene>
    <name evidence="8" type="primary">murE</name>
    <name evidence="13" type="ORF">H9838_04255</name>
</gene>
<dbReference type="GO" id="GO:0005737">
    <property type="term" value="C:cytoplasm"/>
    <property type="evidence" value="ECO:0007669"/>
    <property type="project" value="UniProtKB-SubCell"/>
</dbReference>
<evidence type="ECO:0000256" key="9">
    <source>
        <dbReference type="RuleBase" id="RU004135"/>
    </source>
</evidence>
<keyword evidence="8" id="KW-0460">Magnesium</keyword>
<feature type="binding site" evidence="8">
    <location>
        <position position="185"/>
    </location>
    <ligand>
        <name>UDP-N-acetyl-alpha-D-muramoyl-L-alanyl-D-glutamate</name>
        <dbReference type="ChEBI" id="CHEBI:83900"/>
    </ligand>
</feature>
<evidence type="ECO:0000313" key="14">
    <source>
        <dbReference type="Proteomes" id="UP000823915"/>
    </source>
</evidence>
<keyword evidence="8 13" id="KW-0436">Ligase</keyword>
<evidence type="ECO:0000256" key="3">
    <source>
        <dbReference type="ARBA" id="ARBA00022618"/>
    </source>
</evidence>
<keyword evidence="7 8" id="KW-0961">Cell wall biogenesis/degradation</keyword>
<dbReference type="GO" id="GO:0071555">
    <property type="term" value="P:cell wall organization"/>
    <property type="evidence" value="ECO:0007669"/>
    <property type="project" value="UniProtKB-KW"/>
</dbReference>
<dbReference type="Gene3D" id="3.40.1390.10">
    <property type="entry name" value="MurE/MurF, N-terminal domain"/>
    <property type="match status" value="1"/>
</dbReference>
<name>A0A9D1YCE4_9FIRM</name>
<comment type="caution">
    <text evidence="8">Lacks conserved residue(s) required for the propagation of feature annotation.</text>
</comment>
<reference evidence="13" key="2">
    <citation type="submission" date="2021-04" db="EMBL/GenBank/DDBJ databases">
        <authorList>
            <person name="Gilroy R."/>
        </authorList>
    </citation>
    <scope>NUCLEOTIDE SEQUENCE</scope>
    <source>
        <strain evidence="13">1282</strain>
    </source>
</reference>
<dbReference type="GO" id="GO:0000287">
    <property type="term" value="F:magnesium ion binding"/>
    <property type="evidence" value="ECO:0007669"/>
    <property type="project" value="UniProtKB-UniRule"/>
</dbReference>
<comment type="PTM">
    <text evidence="8">Carboxylation is probably crucial for Mg(2+) binding and, consequently, for the gamma-phosphate positioning of ATP.</text>
</comment>
<feature type="modified residue" description="N6-carboxylysine" evidence="8">
    <location>
        <position position="219"/>
    </location>
</feature>
<evidence type="ECO:0000256" key="8">
    <source>
        <dbReference type="HAMAP-Rule" id="MF_00208"/>
    </source>
</evidence>
<dbReference type="PANTHER" id="PTHR23135">
    <property type="entry name" value="MUR LIGASE FAMILY MEMBER"/>
    <property type="match status" value="1"/>
</dbReference>
<accession>A0A9D1YCE4</accession>
<dbReference type="Pfam" id="PF08245">
    <property type="entry name" value="Mur_ligase_M"/>
    <property type="match status" value="1"/>
</dbReference>
<dbReference type="EMBL" id="DXDU01000068">
    <property type="protein sequence ID" value="HIY26371.1"/>
    <property type="molecule type" value="Genomic_DNA"/>
</dbReference>
<comment type="cofactor">
    <cofactor evidence="8">
        <name>Mg(2+)</name>
        <dbReference type="ChEBI" id="CHEBI:18420"/>
    </cofactor>
</comment>
<evidence type="ECO:0000313" key="13">
    <source>
        <dbReference type="EMBL" id="HIY26371.1"/>
    </source>
</evidence>
<keyword evidence="6 8" id="KW-0131">Cell cycle</keyword>
<dbReference type="EC" id="6.3.2.-" evidence="8"/>
<dbReference type="PANTHER" id="PTHR23135:SF4">
    <property type="entry name" value="UDP-N-ACETYLMURAMOYL-L-ALANYL-D-GLUTAMATE--2,6-DIAMINOPIMELATE LIGASE MURE HOMOLOG, CHLOROPLASTIC"/>
    <property type="match status" value="1"/>
</dbReference>
<evidence type="ECO:0000256" key="7">
    <source>
        <dbReference type="ARBA" id="ARBA00023316"/>
    </source>
</evidence>
<dbReference type="GO" id="GO:0005524">
    <property type="term" value="F:ATP binding"/>
    <property type="evidence" value="ECO:0007669"/>
    <property type="project" value="UniProtKB-UniRule"/>
</dbReference>
<evidence type="ECO:0000256" key="5">
    <source>
        <dbReference type="ARBA" id="ARBA00022984"/>
    </source>
</evidence>
<keyword evidence="8" id="KW-0067">ATP-binding</keyword>
<comment type="function">
    <text evidence="8">Catalyzes the addition of an amino acid to the nucleotide precursor UDP-N-acetylmuramoyl-L-alanyl-D-glutamate (UMAG) in the biosynthesis of bacterial cell-wall peptidoglycan.</text>
</comment>
<keyword evidence="8" id="KW-0547">Nucleotide-binding</keyword>
<dbReference type="InterPro" id="IPR036565">
    <property type="entry name" value="Mur-like_cat_sf"/>
</dbReference>